<feature type="transmembrane region" description="Helical" evidence="1">
    <location>
        <begin position="525"/>
        <end position="544"/>
    </location>
</feature>
<keyword evidence="1" id="KW-0472">Membrane</keyword>
<feature type="transmembrane region" description="Helical" evidence="1">
    <location>
        <begin position="392"/>
        <end position="414"/>
    </location>
</feature>
<feature type="transmembrane region" description="Helical" evidence="1">
    <location>
        <begin position="590"/>
        <end position="612"/>
    </location>
</feature>
<keyword evidence="1" id="KW-1133">Transmembrane helix</keyword>
<feature type="transmembrane region" description="Helical" evidence="1">
    <location>
        <begin position="434"/>
        <end position="452"/>
    </location>
</feature>
<feature type="transmembrane region" description="Helical" evidence="1">
    <location>
        <begin position="550"/>
        <end position="569"/>
    </location>
</feature>
<evidence type="ECO:0000313" key="2">
    <source>
        <dbReference type="EMBL" id="MBY6218987.1"/>
    </source>
</evidence>
<feature type="transmembrane region" description="Helical" evidence="1">
    <location>
        <begin position="256"/>
        <end position="274"/>
    </location>
</feature>
<organism evidence="2 3">
    <name type="scientific">Qipengyuania aquimaris</name>
    <dbReference type="NCBI Taxonomy" id="255984"/>
    <lineage>
        <taxon>Bacteria</taxon>
        <taxon>Pseudomonadati</taxon>
        <taxon>Pseudomonadota</taxon>
        <taxon>Alphaproteobacteria</taxon>
        <taxon>Sphingomonadales</taxon>
        <taxon>Erythrobacteraceae</taxon>
        <taxon>Qipengyuania</taxon>
    </lineage>
</organism>
<feature type="transmembrane region" description="Helical" evidence="1">
    <location>
        <begin position="367"/>
        <end position="385"/>
    </location>
</feature>
<feature type="transmembrane region" description="Helical" evidence="1">
    <location>
        <begin position="177"/>
        <end position="196"/>
    </location>
</feature>
<proteinExistence type="predicted"/>
<reference evidence="2" key="1">
    <citation type="submission" date="2021-06" db="EMBL/GenBank/DDBJ databases">
        <title>50 bacteria genomes isolated from Dapeng, Shenzhen, China.</title>
        <authorList>
            <person name="Zheng W."/>
            <person name="Yu S."/>
            <person name="Huang Y."/>
        </authorList>
    </citation>
    <scope>NUCLEOTIDE SEQUENCE</scope>
    <source>
        <strain evidence="2">DP4N28-2</strain>
    </source>
</reference>
<feature type="transmembrane region" description="Helical" evidence="1">
    <location>
        <begin position="459"/>
        <end position="478"/>
    </location>
</feature>
<feature type="transmembrane region" description="Helical" evidence="1">
    <location>
        <begin position="326"/>
        <end position="347"/>
    </location>
</feature>
<sequence length="633" mass="66324">MNTNADIAAQRRDEEDARLVTGAADILAGIASLLGLVALGAALAVLGPFVGPVIAAAAAGLAIPLVKQRNFAFSGIVLAASFAAGVFVLASIVDMASGLVVAGAMAWFWHAYRVPFAGALVVAAPVATLILGMGEILETAWGGGGPLQSLAAGVILFAAAMAVDMSDPERETRRSGIAFWLHIFAAPCLVHGIFLIGGFDPSAAEPIAAIPVLAIVALLALVALVIDRRPLLASSIGYVAYALASLGEGLAIETRLIAVSLTLGIGILALAAFWSPLRRAALQLAPSALKKKLPAAGAFVPPPKPVAPETPAEEEPVRLVSGFNDIFVVMGTLPVAFGAWIVAGVWLYQSGIVTRGGLSEDWLWRTMTALLIPGVAIWLIAEFFVRVRRMAFPAIVLAGQFAFVAFFVGGLFGYAAINPEGRDLSGFRDGIDPLGVVIACLVSALLNVLFAFRHRVPFALAMAAAALLPMFFIDLLASTDPASTLPEPTETTIRIRLLLAGALAAGLGVWLDLSDRERRTQSSDTAFWLHMLASLLLVPNLFHFAATGEAVLLGAVVIFLGLAIFALAVNRRAGLIVGLPFLAWALGDTFEGFGSSSLAMLVFSGLVLWAAIKWQELRAALFAWIDQDERSGI</sequence>
<name>A0A9Q3S2X2_9SPHN</name>
<feature type="transmembrane region" description="Helical" evidence="1">
    <location>
        <begin position="147"/>
        <end position="165"/>
    </location>
</feature>
<feature type="transmembrane region" description="Helical" evidence="1">
    <location>
        <begin position="208"/>
        <end position="226"/>
    </location>
</feature>
<feature type="transmembrane region" description="Helical" evidence="1">
    <location>
        <begin position="119"/>
        <end position="141"/>
    </location>
</feature>
<accession>A0A9Q3S2X2</accession>
<comment type="caution">
    <text evidence="2">The sequence shown here is derived from an EMBL/GenBank/DDBJ whole genome shotgun (WGS) entry which is preliminary data.</text>
</comment>
<gene>
    <name evidence="2" type="ORF">KUV31_11615</name>
</gene>
<dbReference type="RefSeq" id="WP_222405640.1">
    <property type="nucleotide sequence ID" value="NZ_JAHVKP010000001.1"/>
</dbReference>
<feature type="transmembrane region" description="Helical" evidence="1">
    <location>
        <begin position="71"/>
        <end position="89"/>
    </location>
</feature>
<feature type="transmembrane region" description="Helical" evidence="1">
    <location>
        <begin position="231"/>
        <end position="250"/>
    </location>
</feature>
<keyword evidence="1" id="KW-0812">Transmembrane</keyword>
<dbReference type="AlphaFoldDB" id="A0A9Q3S2X2"/>
<feature type="transmembrane region" description="Helical" evidence="1">
    <location>
        <begin position="493"/>
        <end position="513"/>
    </location>
</feature>
<dbReference type="Proteomes" id="UP000824927">
    <property type="component" value="Unassembled WGS sequence"/>
</dbReference>
<evidence type="ECO:0000256" key="1">
    <source>
        <dbReference type="SAM" id="Phobius"/>
    </source>
</evidence>
<protein>
    <submittedName>
        <fullName evidence="2">Uncharacterized protein</fullName>
    </submittedName>
</protein>
<evidence type="ECO:0000313" key="3">
    <source>
        <dbReference type="Proteomes" id="UP000824927"/>
    </source>
</evidence>
<dbReference type="EMBL" id="JAHVKP010000001">
    <property type="protein sequence ID" value="MBY6218987.1"/>
    <property type="molecule type" value="Genomic_DNA"/>
</dbReference>